<dbReference type="GO" id="GO:0003723">
    <property type="term" value="F:RNA binding"/>
    <property type="evidence" value="ECO:0007669"/>
    <property type="project" value="InterPro"/>
</dbReference>
<protein>
    <submittedName>
        <fullName evidence="1">mRNA interferase HigB</fullName>
    </submittedName>
</protein>
<dbReference type="STRING" id="650850.SAMN04488129_1266"/>
<organism evidence="1 2">
    <name type="scientific">Halomonas daqiaonensis</name>
    <dbReference type="NCBI Taxonomy" id="650850"/>
    <lineage>
        <taxon>Bacteria</taxon>
        <taxon>Pseudomonadati</taxon>
        <taxon>Pseudomonadota</taxon>
        <taxon>Gammaproteobacteria</taxon>
        <taxon>Oceanospirillales</taxon>
        <taxon>Halomonadaceae</taxon>
        <taxon>Halomonas</taxon>
    </lineage>
</organism>
<dbReference type="AlphaFoldDB" id="A0A1H7VMD1"/>
<keyword evidence="2" id="KW-1185">Reference proteome</keyword>
<dbReference type="Proteomes" id="UP000198807">
    <property type="component" value="Unassembled WGS sequence"/>
</dbReference>
<proteinExistence type="predicted"/>
<dbReference type="GO" id="GO:0110001">
    <property type="term" value="C:toxin-antitoxin complex"/>
    <property type="evidence" value="ECO:0007669"/>
    <property type="project" value="InterPro"/>
</dbReference>
<dbReference type="GO" id="GO:0004519">
    <property type="term" value="F:endonuclease activity"/>
    <property type="evidence" value="ECO:0007669"/>
    <property type="project" value="InterPro"/>
</dbReference>
<dbReference type="OrthoDB" id="9799912at2"/>
<dbReference type="RefSeq" id="WP_089715580.1">
    <property type="nucleotide sequence ID" value="NZ_FOBC01000026.1"/>
</dbReference>
<accession>A0A1H7VMD1</accession>
<gene>
    <name evidence="1" type="ORF">SAMN04488129_1266</name>
</gene>
<sequence length="100" mass="11652">MRIIAIKNLRDFWEQHPDAKGPLEAWADEVKHSEWQSSHDIKARYPRASILGNKRVVFDIKGNDYRLIVSVAYRFGAVYIKFIGTHAEYDKVDAETVEME</sequence>
<dbReference type="EMBL" id="FOBC01000026">
    <property type="protein sequence ID" value="SEM10194.1"/>
    <property type="molecule type" value="Genomic_DNA"/>
</dbReference>
<name>A0A1H7VMD1_9GAMM</name>
<dbReference type="Pfam" id="PF09907">
    <property type="entry name" value="HigB_toxin"/>
    <property type="match status" value="1"/>
</dbReference>
<evidence type="ECO:0000313" key="1">
    <source>
        <dbReference type="EMBL" id="SEM10194.1"/>
    </source>
</evidence>
<reference evidence="2" key="1">
    <citation type="submission" date="2016-10" db="EMBL/GenBank/DDBJ databases">
        <authorList>
            <person name="Varghese N."/>
            <person name="Submissions S."/>
        </authorList>
    </citation>
    <scope>NUCLEOTIDE SEQUENCE [LARGE SCALE GENOMIC DNA]</scope>
    <source>
        <strain evidence="2">CGMCC 1.9150</strain>
    </source>
</reference>
<dbReference type="InterPro" id="IPR018669">
    <property type="entry name" value="Toxin_HigB"/>
</dbReference>
<evidence type="ECO:0000313" key="2">
    <source>
        <dbReference type="Proteomes" id="UP000198807"/>
    </source>
</evidence>